<evidence type="ECO:0000259" key="2">
    <source>
        <dbReference type="PROSITE" id="PS50280"/>
    </source>
</evidence>
<dbReference type="VEuPathDB" id="FungiDB:PV06_11454"/>
<protein>
    <recommendedName>
        <fullName evidence="2">SET domain-containing protein</fullName>
    </recommendedName>
</protein>
<name>A0A0D2DKJ1_9EURO</name>
<dbReference type="InterPro" id="IPR046341">
    <property type="entry name" value="SET_dom_sf"/>
</dbReference>
<dbReference type="RefSeq" id="XP_016256485.1">
    <property type="nucleotide sequence ID" value="XM_016413137.1"/>
</dbReference>
<evidence type="ECO:0000313" key="4">
    <source>
        <dbReference type="Proteomes" id="UP000053342"/>
    </source>
</evidence>
<dbReference type="Gene3D" id="2.170.270.10">
    <property type="entry name" value="SET domain"/>
    <property type="match status" value="1"/>
</dbReference>
<dbReference type="Pfam" id="PF00856">
    <property type="entry name" value="SET"/>
    <property type="match status" value="1"/>
</dbReference>
<dbReference type="SUPFAM" id="SSF82199">
    <property type="entry name" value="SET domain"/>
    <property type="match status" value="1"/>
</dbReference>
<organism evidence="3 4">
    <name type="scientific">Exophiala oligosperma</name>
    <dbReference type="NCBI Taxonomy" id="215243"/>
    <lineage>
        <taxon>Eukaryota</taxon>
        <taxon>Fungi</taxon>
        <taxon>Dikarya</taxon>
        <taxon>Ascomycota</taxon>
        <taxon>Pezizomycotina</taxon>
        <taxon>Eurotiomycetes</taxon>
        <taxon>Chaetothyriomycetidae</taxon>
        <taxon>Chaetothyriales</taxon>
        <taxon>Herpotrichiellaceae</taxon>
        <taxon>Exophiala</taxon>
    </lineage>
</organism>
<dbReference type="EMBL" id="KN847364">
    <property type="protein sequence ID" value="KIW36269.1"/>
    <property type="molecule type" value="Genomic_DNA"/>
</dbReference>
<feature type="compositionally biased region" description="Basic and acidic residues" evidence="1">
    <location>
        <begin position="83"/>
        <end position="106"/>
    </location>
</feature>
<proteinExistence type="predicted"/>
<feature type="domain" description="SET" evidence="2">
    <location>
        <begin position="477"/>
        <end position="583"/>
    </location>
</feature>
<sequence length="613" mass="69425">MALNERLYRLILEEIRTPLEKAVIDALSSSRQHGGTSLLRLEACLDHGDTNTLMNAPNKAQRFPLATIQIPSFPGDENGVGTEEDRSDQQSVHIEQRTEASRHISEDDPLEHDHRHHKRRKVVGSLRLAHSGLCTQDPSHEKGASRRLTSNVRQFPKRNVHTVAPQQELSAFDRLLIGIWNQIHGNIELNATDSVGLWYEITRSKATTARVIDHSHAIDVPSAVPANYSFRGMSQCCRQITQASRCCRSMEVIVQARWIQCFDEQVQSLAREDSGLSLTKARMVALADASKDFGWSLKELRNKMAIWRGYDSIREVGGWVSLVFASIGLYRFCKYRLGFSSQNMTTLKRLRMRFEVAADTIHPEWRQLLSIIGEPTSCVYTGHPCDWVVGRDHSPIPLGETYAQWTKDFQFEHLSESIIDEQAWGSTDPRTKYRTDQYTLPRHFPCEKCGSLQSNDPSRNECHCFPTLFGGIARKPFPVQVFRTENGRNNGLIACCPFERGAAISEFIGIITSGIRDLDVMQATGGGGMYQIWQGRRGNCTRFVNHSCQPNSQYERFSWLGVQRIVLVSKGIAMGEEITVDYSNDYWNHLDKECLCGESCCRFNKKDATASFS</sequence>
<dbReference type="AlphaFoldDB" id="A0A0D2DKJ1"/>
<dbReference type="PANTHER" id="PTHR47250">
    <property type="entry name" value="HISTONE-LYSINE N-METHYLTRANSFERASE SET-6"/>
    <property type="match status" value="1"/>
</dbReference>
<gene>
    <name evidence="3" type="ORF">PV06_11454</name>
</gene>
<evidence type="ECO:0000256" key="1">
    <source>
        <dbReference type="SAM" id="MobiDB-lite"/>
    </source>
</evidence>
<dbReference type="PANTHER" id="PTHR47250:SF3">
    <property type="entry name" value="HISTONE-LYSINE N-METHYLTRANSFERASE SET-6"/>
    <property type="match status" value="1"/>
</dbReference>
<dbReference type="InterPro" id="IPR001214">
    <property type="entry name" value="SET_dom"/>
</dbReference>
<reference evidence="3 4" key="1">
    <citation type="submission" date="2015-01" db="EMBL/GenBank/DDBJ databases">
        <title>The Genome Sequence of Exophiala oligosperma CBS72588.</title>
        <authorList>
            <consortium name="The Broad Institute Genomics Platform"/>
            <person name="Cuomo C."/>
            <person name="de Hoog S."/>
            <person name="Gorbushina A."/>
            <person name="Stielow B."/>
            <person name="Teixiera M."/>
            <person name="Abouelleil A."/>
            <person name="Chapman S.B."/>
            <person name="Priest M."/>
            <person name="Young S.K."/>
            <person name="Wortman J."/>
            <person name="Nusbaum C."/>
            <person name="Birren B."/>
        </authorList>
    </citation>
    <scope>NUCLEOTIDE SEQUENCE [LARGE SCALE GENOMIC DNA]</scope>
    <source>
        <strain evidence="3 4">CBS 72588</strain>
    </source>
</reference>
<dbReference type="SMART" id="SM00317">
    <property type="entry name" value="SET"/>
    <property type="match status" value="1"/>
</dbReference>
<dbReference type="PROSITE" id="PS50280">
    <property type="entry name" value="SET"/>
    <property type="match status" value="1"/>
</dbReference>
<keyword evidence="4" id="KW-1185">Reference proteome</keyword>
<dbReference type="GeneID" id="27363528"/>
<accession>A0A0D2DKJ1</accession>
<dbReference type="InterPro" id="IPR053105">
    <property type="entry name" value="Class_V-like_SAM-MTase"/>
</dbReference>
<evidence type="ECO:0000313" key="3">
    <source>
        <dbReference type="EMBL" id="KIW36269.1"/>
    </source>
</evidence>
<feature type="region of interest" description="Disordered" evidence="1">
    <location>
        <begin position="72"/>
        <end position="117"/>
    </location>
</feature>
<dbReference type="Proteomes" id="UP000053342">
    <property type="component" value="Unassembled WGS sequence"/>
</dbReference>
<dbReference type="OrthoDB" id="308383at2759"/>
<dbReference type="STRING" id="215243.A0A0D2DKJ1"/>
<dbReference type="HOGENOM" id="CLU_029124_1_0_1"/>